<proteinExistence type="predicted"/>
<protein>
    <submittedName>
        <fullName evidence="1">DUF4142 domain-containing protein</fullName>
    </submittedName>
</protein>
<evidence type="ECO:0000313" key="1">
    <source>
        <dbReference type="EMBL" id="MEX3931554.1"/>
    </source>
</evidence>
<sequence>MIHRPLVRAVVLPAIVALGVATCVVNAQSSKLAPGDQQFVQDASQAGATEIAASKLALKNSSDPQVKKFAQQMIADHMRLARSLDVVAAGKGLGKAPGADSALVGKLQGLKGADFDKAYIDEVAVGGHQKAVELFQKESESGQDPQLKSAATRALPVIRHHLQMAQQLADARKASS</sequence>
<dbReference type="Proteomes" id="UP001558850">
    <property type="component" value="Unassembled WGS sequence"/>
</dbReference>
<organism evidence="1 2">
    <name type="scientific">Paraburkholderia phymatum</name>
    <dbReference type="NCBI Taxonomy" id="148447"/>
    <lineage>
        <taxon>Bacteria</taxon>
        <taxon>Pseudomonadati</taxon>
        <taxon>Pseudomonadota</taxon>
        <taxon>Betaproteobacteria</taxon>
        <taxon>Burkholderiales</taxon>
        <taxon>Burkholderiaceae</taxon>
        <taxon>Paraburkholderia</taxon>
    </lineage>
</organism>
<comment type="caution">
    <text evidence="1">The sequence shown here is derived from an EMBL/GenBank/DDBJ whole genome shotgun (WGS) entry which is preliminary data.</text>
</comment>
<evidence type="ECO:0000313" key="2">
    <source>
        <dbReference type="Proteomes" id="UP001558850"/>
    </source>
</evidence>
<accession>A0ACC6TVX8</accession>
<reference evidence="1" key="1">
    <citation type="submission" date="2024-07" db="EMBL/GenBank/DDBJ databases">
        <title>A survey of Mimosa microsymbionts across Brazilian biomes reveals a high diversity of Paraburkholderia nodulating endemic species, but also that Cupriavidus is common as a symbiont of widespread species.</title>
        <authorList>
            <person name="Rouws L."/>
            <person name="Barauna A."/>
            <person name="Beukes C."/>
            <person name="Rouws J.R.C."/>
            <person name="De Faria S.M."/>
            <person name="Gross E."/>
            <person name="Bueno Dos Reis Junior F."/>
            <person name="Simon M.F."/>
            <person name="Maluk M."/>
            <person name="Odee D.W."/>
            <person name="Kenicer G."/>
            <person name="Young J.P.W."/>
            <person name="Reis V.M."/>
            <person name="Zilli J."/>
            <person name="James E.K."/>
        </authorList>
    </citation>
    <scope>NUCLEOTIDE SEQUENCE</scope>
    <source>
        <strain evidence="1">EG181B</strain>
    </source>
</reference>
<name>A0ACC6TVX8_9BURK</name>
<gene>
    <name evidence="1" type="ORF">AB4Y32_06975</name>
</gene>
<keyword evidence="2" id="KW-1185">Reference proteome</keyword>
<dbReference type="EMBL" id="JBFRCH010000003">
    <property type="protein sequence ID" value="MEX3931554.1"/>
    <property type="molecule type" value="Genomic_DNA"/>
</dbReference>